<dbReference type="Proteomes" id="UP001237642">
    <property type="component" value="Unassembled WGS sequence"/>
</dbReference>
<feature type="domain" description="Helitron helicase-like" evidence="2">
    <location>
        <begin position="334"/>
        <end position="472"/>
    </location>
</feature>
<dbReference type="PANTHER" id="PTHR45786:SF74">
    <property type="entry name" value="ATP-DEPENDENT DNA HELICASE"/>
    <property type="match status" value="1"/>
</dbReference>
<evidence type="ECO:0000313" key="4">
    <source>
        <dbReference type="Proteomes" id="UP001237642"/>
    </source>
</evidence>
<dbReference type="EMBL" id="JAUIZM010000008">
    <property type="protein sequence ID" value="KAK1367522.1"/>
    <property type="molecule type" value="Genomic_DNA"/>
</dbReference>
<feature type="region of interest" description="Disordered" evidence="1">
    <location>
        <begin position="1"/>
        <end position="33"/>
    </location>
</feature>
<feature type="compositionally biased region" description="Basic residues" evidence="1">
    <location>
        <begin position="17"/>
        <end position="31"/>
    </location>
</feature>
<evidence type="ECO:0000256" key="1">
    <source>
        <dbReference type="SAM" id="MobiDB-lite"/>
    </source>
</evidence>
<gene>
    <name evidence="3" type="ORF">POM88_033614</name>
</gene>
<keyword evidence="4" id="KW-1185">Reference proteome</keyword>
<feature type="region of interest" description="Disordered" evidence="1">
    <location>
        <begin position="66"/>
        <end position="96"/>
    </location>
</feature>
<feature type="compositionally biased region" description="Polar residues" evidence="1">
    <location>
        <begin position="85"/>
        <end position="96"/>
    </location>
</feature>
<evidence type="ECO:0000313" key="3">
    <source>
        <dbReference type="EMBL" id="KAK1367522.1"/>
    </source>
</evidence>
<dbReference type="Pfam" id="PF14214">
    <property type="entry name" value="Helitron_like_N"/>
    <property type="match status" value="1"/>
</dbReference>
<dbReference type="AlphaFoldDB" id="A0AAD8HHP6"/>
<sequence>MDDLPEGSKSTIEKRKIERNKRRRERYKQRRMHDLPEEFKYTIEKQRIEQNKRRRELYKQRREQYIKAAQDKRSQETTTHEQTTGQNNDTTASNTSIKPILMIKRNASSTKAFAEVSTRMRNRIQSRKKQFAETTSILNIGRAEKECVHCGAMMWEHERTKQGDSNTSSFSLCCSHGKVKLPYLEETPPELKRLLDGTDELSRSFQKNYRMYNTAFSFTSTGGEIDNRYNHGGGPFVYRIFGDYYHQIGSLYPVDGEKPVYSQIYMFDNQQEIESRINFPYDDDILDVRIIETLTEMMERENEVVKMFHDARQRFSSVDCTPSNLRLVANRETDVDAYACIEHSRLMWVKLHQETLRAEVYNNIVDSVNRGDADATTIGKRIVLPATFTGSPRYMQQNYQDCMAVCRKLGSPDLFITFTCNPAWPEIKEFCDQIVNQTPDVRPDIMSRVFKIKLDMLLEDLAQNHVLGKVIADSKGYPVYKRRDNGRTVTCRGVNIDNRYVVPYNRGLLVKYQAHINVEWCHQGELIKYMFKYLLKGPDRATIVIEREGQPSTESSVFKLDQNMRIEPNVPPVTVRGISVPYNEWVIKVGDGIAESISIDDSSCDPNLIEIPKELLLDPGIDGKETIIDAIYSDLEARHVEPDYFRDRAILTPINEDVDSINTEVLKRSSGTNYF</sequence>
<proteinExistence type="predicted"/>
<dbReference type="InterPro" id="IPR025476">
    <property type="entry name" value="Helitron_helicase-like"/>
</dbReference>
<feature type="compositionally biased region" description="Basic and acidic residues" evidence="1">
    <location>
        <begin position="66"/>
        <end position="79"/>
    </location>
</feature>
<name>A0AAD8HHP6_9APIA</name>
<accession>A0AAD8HHP6</accession>
<reference evidence="3" key="1">
    <citation type="submission" date="2023-02" db="EMBL/GenBank/DDBJ databases">
        <title>Genome of toxic invasive species Heracleum sosnowskyi carries increased number of genes despite the absence of recent whole-genome duplications.</title>
        <authorList>
            <person name="Schelkunov M."/>
            <person name="Shtratnikova V."/>
            <person name="Makarenko M."/>
            <person name="Klepikova A."/>
            <person name="Omelchenko D."/>
            <person name="Novikova G."/>
            <person name="Obukhova E."/>
            <person name="Bogdanov V."/>
            <person name="Penin A."/>
            <person name="Logacheva M."/>
        </authorList>
    </citation>
    <scope>NUCLEOTIDE SEQUENCE</scope>
    <source>
        <strain evidence="3">Hsosn_3</strain>
        <tissue evidence="3">Leaf</tissue>
    </source>
</reference>
<reference evidence="3" key="2">
    <citation type="submission" date="2023-05" db="EMBL/GenBank/DDBJ databases">
        <authorList>
            <person name="Schelkunov M.I."/>
        </authorList>
    </citation>
    <scope>NUCLEOTIDE SEQUENCE</scope>
    <source>
        <strain evidence="3">Hsosn_3</strain>
        <tissue evidence="3">Leaf</tissue>
    </source>
</reference>
<comment type="caution">
    <text evidence="3">The sequence shown here is derived from an EMBL/GenBank/DDBJ whole genome shotgun (WGS) entry which is preliminary data.</text>
</comment>
<evidence type="ECO:0000259" key="2">
    <source>
        <dbReference type="Pfam" id="PF14214"/>
    </source>
</evidence>
<organism evidence="3 4">
    <name type="scientific">Heracleum sosnowskyi</name>
    <dbReference type="NCBI Taxonomy" id="360622"/>
    <lineage>
        <taxon>Eukaryota</taxon>
        <taxon>Viridiplantae</taxon>
        <taxon>Streptophyta</taxon>
        <taxon>Embryophyta</taxon>
        <taxon>Tracheophyta</taxon>
        <taxon>Spermatophyta</taxon>
        <taxon>Magnoliopsida</taxon>
        <taxon>eudicotyledons</taxon>
        <taxon>Gunneridae</taxon>
        <taxon>Pentapetalae</taxon>
        <taxon>asterids</taxon>
        <taxon>campanulids</taxon>
        <taxon>Apiales</taxon>
        <taxon>Apiaceae</taxon>
        <taxon>Apioideae</taxon>
        <taxon>apioid superclade</taxon>
        <taxon>Tordylieae</taxon>
        <taxon>Tordyliinae</taxon>
        <taxon>Heracleum</taxon>
    </lineage>
</organism>
<dbReference type="PANTHER" id="PTHR45786">
    <property type="entry name" value="DNA BINDING PROTEIN-LIKE"/>
    <property type="match status" value="1"/>
</dbReference>
<protein>
    <recommendedName>
        <fullName evidence="2">Helitron helicase-like domain-containing protein</fullName>
    </recommendedName>
</protein>